<organism evidence="2 3">
    <name type="scientific">Lacticaseibacillus paracasei NRIC 0644</name>
    <dbReference type="NCBI Taxonomy" id="1435038"/>
    <lineage>
        <taxon>Bacteria</taxon>
        <taxon>Bacillati</taxon>
        <taxon>Bacillota</taxon>
        <taxon>Bacilli</taxon>
        <taxon>Lactobacillales</taxon>
        <taxon>Lactobacillaceae</taxon>
        <taxon>Lacticaseibacillus</taxon>
    </lineage>
</organism>
<dbReference type="Proteomes" id="UP000032552">
    <property type="component" value="Unassembled WGS sequence"/>
</dbReference>
<dbReference type="SUPFAM" id="SSF55347">
    <property type="entry name" value="Glyceraldehyde-3-phosphate dehydrogenase-like, C-terminal domain"/>
    <property type="match status" value="1"/>
</dbReference>
<dbReference type="AlphaFoldDB" id="A0A0C9PPU5"/>
<dbReference type="InterPro" id="IPR036291">
    <property type="entry name" value="NAD(P)-bd_dom_sf"/>
</dbReference>
<dbReference type="SUPFAM" id="SSF51735">
    <property type="entry name" value="NAD(P)-binding Rossmann-fold domains"/>
    <property type="match status" value="1"/>
</dbReference>
<dbReference type="PANTHER" id="PTHR43054:SF1">
    <property type="entry name" value="SCYLLO-INOSITOL 2-DEHYDROGENASE (NADP(+)) IOLU"/>
    <property type="match status" value="1"/>
</dbReference>
<evidence type="ECO:0000313" key="2">
    <source>
        <dbReference type="EMBL" id="GAN37021.1"/>
    </source>
</evidence>
<dbReference type="InterPro" id="IPR000683">
    <property type="entry name" value="Gfo/Idh/MocA-like_OxRdtase_N"/>
</dbReference>
<dbReference type="Pfam" id="PF01408">
    <property type="entry name" value="GFO_IDH_MocA"/>
    <property type="match status" value="1"/>
</dbReference>
<protein>
    <submittedName>
        <fullName evidence="2">Putative oxidoreductase</fullName>
    </submittedName>
</protein>
<dbReference type="GO" id="GO:0000166">
    <property type="term" value="F:nucleotide binding"/>
    <property type="evidence" value="ECO:0007669"/>
    <property type="project" value="InterPro"/>
</dbReference>
<evidence type="ECO:0000259" key="1">
    <source>
        <dbReference type="Pfam" id="PF01408"/>
    </source>
</evidence>
<accession>A0A0C9PPU5</accession>
<gene>
    <name evidence="2" type="ORF">LC0644_1610</name>
</gene>
<dbReference type="Gene3D" id="3.30.360.10">
    <property type="entry name" value="Dihydrodipicolinate Reductase, domain 2"/>
    <property type="match status" value="1"/>
</dbReference>
<comment type="caution">
    <text evidence="2">The sequence shown here is derived from an EMBL/GenBank/DDBJ whole genome shotgun (WGS) entry which is preliminary data.</text>
</comment>
<evidence type="ECO:0000313" key="3">
    <source>
        <dbReference type="Proteomes" id="UP000032552"/>
    </source>
</evidence>
<reference evidence="3" key="1">
    <citation type="submission" date="2014-05" db="EMBL/GenBank/DDBJ databases">
        <title>Whole genome sequencing of Lactobacillus casei NRIC0644.</title>
        <authorList>
            <person name="Atarashi H."/>
            <person name="Yoshida Y."/>
            <person name="Fujimura S."/>
            <person name="Tanaka N."/>
            <person name="Shiwa Y."/>
            <person name="Yoshikawa H."/>
            <person name="Okada S."/>
            <person name="Nakagawa J."/>
        </authorList>
    </citation>
    <scope>NUCLEOTIDE SEQUENCE [LARGE SCALE GENOMIC DNA]</scope>
    <source>
        <strain evidence="3">NRIC0644</strain>
    </source>
</reference>
<proteinExistence type="predicted"/>
<sequence length="332" mass="36663">MIRYGTIGTNKITNEFIEAATISRKWELTAVYADDAKDAQAFADQQSASTAFSDLNTFLQSDGLEAVFIASSPIRHFEQIKRAIQADKHVIVQPPAVTNPTEFAAIEQLLADHPDVRFFEAVYPLHMPNFENVAATLATMPAIQGATFVAMRDLPGYDQVLAGQQPDGLTLASAGGALQIVGLYPLYAALRLFGRPKKGSYFATAIQTGVDGLGAIFLEYPKFDVTLHIGITTDSFMPSEIYGLHEKIVIDNITELKLINHYDVDKQNNLLNTITYANRLTGEALAIGNVLENLNDPEQQKQYASWLQLARDVHTTLFHLRSMVGIKFPTDR</sequence>
<name>A0A0C9PPU5_LACPA</name>
<dbReference type="RefSeq" id="WP_045625125.1">
    <property type="nucleotide sequence ID" value="NZ_BAYM01000091.1"/>
</dbReference>
<feature type="domain" description="Gfo/Idh/MocA-like oxidoreductase N-terminal" evidence="1">
    <location>
        <begin position="2"/>
        <end position="113"/>
    </location>
</feature>
<dbReference type="EMBL" id="BAYM01000091">
    <property type="protein sequence ID" value="GAN37021.1"/>
    <property type="molecule type" value="Genomic_DNA"/>
</dbReference>
<dbReference type="Gene3D" id="3.40.50.720">
    <property type="entry name" value="NAD(P)-binding Rossmann-like Domain"/>
    <property type="match status" value="1"/>
</dbReference>
<dbReference type="PANTHER" id="PTHR43054">
    <property type="match status" value="1"/>
</dbReference>